<dbReference type="AlphaFoldDB" id="A0A135V1M8"/>
<keyword evidence="5" id="KW-1185">Reference proteome</keyword>
<proteinExistence type="predicted"/>
<evidence type="ECO:0000256" key="3">
    <source>
        <dbReference type="SAM" id="MobiDB-lite"/>
    </source>
</evidence>
<keyword evidence="1" id="KW-0808">Transferase</keyword>
<reference evidence="4 5" key="1">
    <citation type="submission" date="2014-02" db="EMBL/GenBank/DDBJ databases">
        <title>The genome sequence of Colletotrichum salicis CBS 607.94.</title>
        <authorList>
            <person name="Baroncelli R."/>
            <person name="Thon M.R."/>
        </authorList>
    </citation>
    <scope>NUCLEOTIDE SEQUENCE [LARGE SCALE GENOMIC DNA]</scope>
    <source>
        <strain evidence="4 5">CBS 607.94</strain>
    </source>
</reference>
<gene>
    <name evidence="4" type="ORF">CSAL01_10613</name>
</gene>
<dbReference type="InterPro" id="IPR051654">
    <property type="entry name" value="Meroterpenoid_MTases"/>
</dbReference>
<organism evidence="4 5">
    <name type="scientific">Colletotrichum salicis</name>
    <dbReference type="NCBI Taxonomy" id="1209931"/>
    <lineage>
        <taxon>Eukaryota</taxon>
        <taxon>Fungi</taxon>
        <taxon>Dikarya</taxon>
        <taxon>Ascomycota</taxon>
        <taxon>Pezizomycotina</taxon>
        <taxon>Sordariomycetes</taxon>
        <taxon>Hypocreomycetidae</taxon>
        <taxon>Glomerellales</taxon>
        <taxon>Glomerellaceae</taxon>
        <taxon>Colletotrichum</taxon>
        <taxon>Colletotrichum acutatum species complex</taxon>
    </lineage>
</organism>
<evidence type="ECO:0008006" key="6">
    <source>
        <dbReference type="Google" id="ProtNLM"/>
    </source>
</evidence>
<dbReference type="Proteomes" id="UP000070121">
    <property type="component" value="Unassembled WGS sequence"/>
</dbReference>
<keyword evidence="2" id="KW-0949">S-adenosyl-L-methionine</keyword>
<dbReference type="STRING" id="1209931.A0A135V1M8"/>
<feature type="region of interest" description="Disordered" evidence="3">
    <location>
        <begin position="1"/>
        <end position="31"/>
    </location>
</feature>
<evidence type="ECO:0000313" key="5">
    <source>
        <dbReference type="Proteomes" id="UP000070121"/>
    </source>
</evidence>
<dbReference type="GO" id="GO:0016740">
    <property type="term" value="F:transferase activity"/>
    <property type="evidence" value="ECO:0007669"/>
    <property type="project" value="UniProtKB-KW"/>
</dbReference>
<evidence type="ECO:0000256" key="2">
    <source>
        <dbReference type="ARBA" id="ARBA00022691"/>
    </source>
</evidence>
<name>A0A135V1M8_9PEZI</name>
<evidence type="ECO:0000256" key="1">
    <source>
        <dbReference type="ARBA" id="ARBA00022679"/>
    </source>
</evidence>
<comment type="caution">
    <text evidence="4">The sequence shown here is derived from an EMBL/GenBank/DDBJ whole genome shotgun (WGS) entry which is preliminary data.</text>
</comment>
<sequence length="158" mass="17972">MAEVPNPTNPTPTESLPAHRLPTDKDTNSPFWTEKLPPLEEHTKKLFIEYAKIPKDKLQEHLEEARKKAWNDCPYPCIGLWLFLKLQLRNNKEFDEAVQRTQQGEKLLDFGCAIGQDLRSLVRLSMSSLSSSLLFLSPSLPLFPPMLYSSSATSHPPI</sequence>
<evidence type="ECO:0000313" key="4">
    <source>
        <dbReference type="EMBL" id="KXH66531.1"/>
    </source>
</evidence>
<accession>A0A135V1M8</accession>
<dbReference type="PANTHER" id="PTHR35897">
    <property type="entry name" value="METHYLTRANSFERASE AUSD"/>
    <property type="match status" value="1"/>
</dbReference>
<dbReference type="OrthoDB" id="4842229at2759"/>
<dbReference type="PANTHER" id="PTHR35897:SF1">
    <property type="entry name" value="METHYLTRANSFERASE AUSD"/>
    <property type="match status" value="1"/>
</dbReference>
<protein>
    <recommendedName>
        <fullName evidence="6">Methyltransferase domain-containing protein</fullName>
    </recommendedName>
</protein>
<dbReference type="EMBL" id="JFFI01000655">
    <property type="protein sequence ID" value="KXH66531.1"/>
    <property type="molecule type" value="Genomic_DNA"/>
</dbReference>